<feature type="region of interest" description="Disordered" evidence="1">
    <location>
        <begin position="32"/>
        <end position="73"/>
    </location>
</feature>
<accession>A0A2N9BM08</accession>
<evidence type="ECO:0000313" key="3">
    <source>
        <dbReference type="EMBL" id="SOR84396.1"/>
    </source>
</evidence>
<dbReference type="AlphaFoldDB" id="A0A2N9BM08"/>
<evidence type="ECO:0000313" key="4">
    <source>
        <dbReference type="Proteomes" id="UP000235464"/>
    </source>
</evidence>
<evidence type="ECO:0000256" key="1">
    <source>
        <dbReference type="SAM" id="MobiDB-lite"/>
    </source>
</evidence>
<feature type="chain" id="PRO_5014938524" description="Secreted protein" evidence="2">
    <location>
        <begin position="29"/>
        <end position="162"/>
    </location>
</feature>
<organism evidence="3 4">
    <name type="scientific">Streptomyces chartreusis NRRL 3882</name>
    <dbReference type="NCBI Taxonomy" id="1079985"/>
    <lineage>
        <taxon>Bacteria</taxon>
        <taxon>Bacillati</taxon>
        <taxon>Actinomycetota</taxon>
        <taxon>Actinomycetes</taxon>
        <taxon>Kitasatosporales</taxon>
        <taxon>Streptomycetaceae</taxon>
        <taxon>Streptomyces</taxon>
    </lineage>
</organism>
<gene>
    <name evidence="3" type="ORF">SCNRRL3882_7841</name>
</gene>
<name>A0A2N9BM08_STRCX</name>
<reference evidence="4" key="1">
    <citation type="submission" date="2017-11" db="EMBL/GenBank/DDBJ databases">
        <authorList>
            <person name="Wibberg D."/>
        </authorList>
    </citation>
    <scope>NUCLEOTIDE SEQUENCE [LARGE SCALE GENOMIC DNA]</scope>
</reference>
<feature type="signal peptide" evidence="2">
    <location>
        <begin position="1"/>
        <end position="28"/>
    </location>
</feature>
<dbReference type="Proteomes" id="UP000235464">
    <property type="component" value="Chromosome I"/>
</dbReference>
<dbReference type="OrthoDB" id="4325903at2"/>
<evidence type="ECO:0000256" key="2">
    <source>
        <dbReference type="SAM" id="SignalP"/>
    </source>
</evidence>
<keyword evidence="2" id="KW-0732">Signal</keyword>
<evidence type="ECO:0008006" key="5">
    <source>
        <dbReference type="Google" id="ProtNLM"/>
    </source>
</evidence>
<protein>
    <recommendedName>
        <fullName evidence="5">Secreted protein</fullName>
    </recommendedName>
</protein>
<sequence>MQKRTAALIAGASAAVAMTITGVTYASAEAPQSAASVQEAVRPATAPLGGDSDYDYKKDYREAKKDGGDSDYDYKKDYREAKKNGGEIQINERTYTANPGACVAVVRPALTSFNITNNTDRIVQFFSGNNCNAGAPVATVLPGGSQFGVVGTVTSSFRVIDN</sequence>
<dbReference type="EMBL" id="LT963352">
    <property type="protein sequence ID" value="SOR84396.1"/>
    <property type="molecule type" value="Genomic_DNA"/>
</dbReference>
<feature type="compositionally biased region" description="Basic and acidic residues" evidence="1">
    <location>
        <begin position="54"/>
        <end position="73"/>
    </location>
</feature>
<keyword evidence="4" id="KW-1185">Reference proteome</keyword>
<proteinExistence type="predicted"/>
<dbReference type="RefSeq" id="WP_102514946.1">
    <property type="nucleotide sequence ID" value="NZ_LT962942.1"/>
</dbReference>